<sequence>MTKVAVRVLRDRQFYACLMLGPLTWLLLASFIPLREQWAGLFNPGFQLILLVGVYPVLEEVVFRGLILGWLTSWTKQRRYGVLSLANLLTSGLFVLAHLVYQPWLWALLVFFPSLIFGYMKERHHSLWPPIFLHGFYNLGFILLFA</sequence>
<evidence type="ECO:0000259" key="2">
    <source>
        <dbReference type="Pfam" id="PF02517"/>
    </source>
</evidence>
<accession>A0A3B1A848</accession>
<proteinExistence type="predicted"/>
<feature type="transmembrane region" description="Helical" evidence="1">
    <location>
        <begin position="12"/>
        <end position="32"/>
    </location>
</feature>
<organism evidence="3">
    <name type="scientific">hydrothermal vent metagenome</name>
    <dbReference type="NCBI Taxonomy" id="652676"/>
    <lineage>
        <taxon>unclassified sequences</taxon>
        <taxon>metagenomes</taxon>
        <taxon>ecological metagenomes</taxon>
    </lineage>
</organism>
<name>A0A3B1A848_9ZZZZ</name>
<keyword evidence="1" id="KW-0472">Membrane</keyword>
<reference evidence="3" key="1">
    <citation type="submission" date="2018-06" db="EMBL/GenBank/DDBJ databases">
        <authorList>
            <person name="Zhirakovskaya E."/>
        </authorList>
    </citation>
    <scope>NUCLEOTIDE SEQUENCE</scope>
</reference>
<dbReference type="NCBIfam" id="NF033192">
    <property type="entry name" value="JDVT-CAAX"/>
    <property type="match status" value="1"/>
</dbReference>
<evidence type="ECO:0000313" key="3">
    <source>
        <dbReference type="EMBL" id="VAX00272.1"/>
    </source>
</evidence>
<feature type="transmembrane region" description="Helical" evidence="1">
    <location>
        <begin position="79"/>
        <end position="97"/>
    </location>
</feature>
<feature type="domain" description="CAAX prenyl protease 2/Lysostaphin resistance protein A-like" evidence="2">
    <location>
        <begin position="46"/>
        <end position="139"/>
    </location>
</feature>
<dbReference type="InterPro" id="IPR003675">
    <property type="entry name" value="Rce1/LyrA-like_dom"/>
</dbReference>
<dbReference type="Pfam" id="PF02517">
    <property type="entry name" value="Rce1-like"/>
    <property type="match status" value="1"/>
</dbReference>
<dbReference type="EMBL" id="UOFR01000074">
    <property type="protein sequence ID" value="VAX00272.1"/>
    <property type="molecule type" value="Genomic_DNA"/>
</dbReference>
<feature type="transmembrane region" description="Helical" evidence="1">
    <location>
        <begin position="127"/>
        <end position="145"/>
    </location>
</feature>
<protein>
    <recommendedName>
        <fullName evidence="2">CAAX prenyl protease 2/Lysostaphin resistance protein A-like domain-containing protein</fullName>
    </recommendedName>
</protein>
<dbReference type="AlphaFoldDB" id="A0A3B1A848"/>
<dbReference type="GO" id="GO:0080120">
    <property type="term" value="P:CAAX-box protein maturation"/>
    <property type="evidence" value="ECO:0007669"/>
    <property type="project" value="UniProtKB-ARBA"/>
</dbReference>
<keyword evidence="1" id="KW-0812">Transmembrane</keyword>
<evidence type="ECO:0000256" key="1">
    <source>
        <dbReference type="SAM" id="Phobius"/>
    </source>
</evidence>
<gene>
    <name evidence="3" type="ORF">MNBD_GAMMA21-2486</name>
</gene>
<dbReference type="GO" id="GO:0004175">
    <property type="term" value="F:endopeptidase activity"/>
    <property type="evidence" value="ECO:0007669"/>
    <property type="project" value="UniProtKB-ARBA"/>
</dbReference>
<keyword evidence="1" id="KW-1133">Transmembrane helix</keyword>